<keyword evidence="1" id="KW-0175">Coiled coil</keyword>
<evidence type="ECO:0000313" key="3">
    <source>
        <dbReference type="Proteomes" id="UP001597475"/>
    </source>
</evidence>
<dbReference type="RefSeq" id="WP_386844730.1">
    <property type="nucleotide sequence ID" value="NZ_JBHUMK010000036.1"/>
</dbReference>
<comment type="caution">
    <text evidence="2">The sequence shown here is derived from an EMBL/GenBank/DDBJ whole genome shotgun (WGS) entry which is preliminary data.</text>
</comment>
<evidence type="ECO:0008006" key="4">
    <source>
        <dbReference type="Google" id="ProtNLM"/>
    </source>
</evidence>
<protein>
    <recommendedName>
        <fullName evidence="4">DUF3375 domain-containing protein</fullName>
    </recommendedName>
</protein>
<feature type="coiled-coil region" evidence="1">
    <location>
        <begin position="480"/>
        <end position="507"/>
    </location>
</feature>
<feature type="coiled-coil region" evidence="1">
    <location>
        <begin position="291"/>
        <end position="326"/>
    </location>
</feature>
<evidence type="ECO:0000313" key="2">
    <source>
        <dbReference type="EMBL" id="MFD2609390.1"/>
    </source>
</evidence>
<keyword evidence="3" id="KW-1185">Reference proteome</keyword>
<gene>
    <name evidence="2" type="ORF">ACFSR9_08080</name>
</gene>
<evidence type="ECO:0000256" key="1">
    <source>
        <dbReference type="SAM" id="Coils"/>
    </source>
</evidence>
<organism evidence="2 3">
    <name type="scientific">Deinococcus taklimakanensis</name>
    <dbReference type="NCBI Taxonomy" id="536443"/>
    <lineage>
        <taxon>Bacteria</taxon>
        <taxon>Thermotogati</taxon>
        <taxon>Deinococcota</taxon>
        <taxon>Deinococci</taxon>
        <taxon>Deinococcales</taxon>
        <taxon>Deinococcaceae</taxon>
        <taxon>Deinococcus</taxon>
    </lineage>
</organism>
<accession>A0ABW5P2J8</accession>
<dbReference type="EMBL" id="JBHUMK010000036">
    <property type="protein sequence ID" value="MFD2609390.1"/>
    <property type="molecule type" value="Genomic_DNA"/>
</dbReference>
<name>A0ABW5P2J8_9DEIO</name>
<dbReference type="Proteomes" id="UP001597475">
    <property type="component" value="Unassembled WGS sequence"/>
</dbReference>
<sequence>MSELTRLPVRMLSDLVSPRALERILLDAAQARGKRLDTLDTPTLEDILKKEVFKRLQLSVPAPIAKKRVTEVLNELLKTTQERPAASANHAAALEALDEGARRFSLYFDWPEAQRLRGLIGVLRDEEQAGRDVSALVEEGQELIGIMERRLAEQLVAQGQDLAELRAAYTRVEGMGSRDVRRLETLIEQITEAQESGTLLPGEVARARELTFRLRKLLESSVIEALPGANRALDVEAQARVLALEQEHTSQLMGSLEREFGELLRGQVSLETKRQFLWAQHQAGSLTQEAVEAWRAELTDARARLLEEQRAELAALETQLGDLNADADARVMLDAARLSLGGGTLIGEQLRELKLTAQLLAAGGESREQQRALQRELAELERSARDVPGALEELAPLIADAQDGMAAGRAVNMSALWTILEGHLAAAAEQRQDFDARADHVTREYDAVRDLAGETIQRLGRLADTLREQRRLGVLSAEARHRYEATLLDAEALLTEAQAEHRAAQEVTASFGADALSDLLDVFDVGERDSSSLGGSPAVESWRVQGGQLLEGTDEEAVQRVLDVLYAAEHAGLQALELTDSTHVWAARRDGQGGWRLARAADRVTLEFMAQRWLESGEA</sequence>
<reference evidence="3" key="1">
    <citation type="journal article" date="2019" name="Int. J. Syst. Evol. Microbiol.">
        <title>The Global Catalogue of Microorganisms (GCM) 10K type strain sequencing project: providing services to taxonomists for standard genome sequencing and annotation.</title>
        <authorList>
            <consortium name="The Broad Institute Genomics Platform"/>
            <consortium name="The Broad Institute Genome Sequencing Center for Infectious Disease"/>
            <person name="Wu L."/>
            <person name="Ma J."/>
        </authorList>
    </citation>
    <scope>NUCLEOTIDE SEQUENCE [LARGE SCALE GENOMIC DNA]</scope>
    <source>
        <strain evidence="3">KCTC 33842</strain>
    </source>
</reference>
<proteinExistence type="predicted"/>